<comment type="caution">
    <text evidence="3">The sequence shown here is derived from an EMBL/GenBank/DDBJ whole genome shotgun (WGS) entry which is preliminary data.</text>
</comment>
<feature type="compositionally biased region" description="Basic and acidic residues" evidence="2">
    <location>
        <begin position="267"/>
        <end position="286"/>
    </location>
</feature>
<feature type="coiled-coil region" evidence="1">
    <location>
        <begin position="298"/>
        <end position="343"/>
    </location>
</feature>
<evidence type="ECO:0000256" key="1">
    <source>
        <dbReference type="SAM" id="Coils"/>
    </source>
</evidence>
<evidence type="ECO:0000313" key="3">
    <source>
        <dbReference type="EMBL" id="CAB3363574.1"/>
    </source>
</evidence>
<keyword evidence="1" id="KW-0175">Coiled coil</keyword>
<accession>A0A8S1C6U2</accession>
<dbReference type="Proteomes" id="UP000494165">
    <property type="component" value="Unassembled WGS sequence"/>
</dbReference>
<keyword evidence="4" id="KW-1185">Reference proteome</keyword>
<feature type="region of interest" description="Disordered" evidence="2">
    <location>
        <begin position="267"/>
        <end position="289"/>
    </location>
</feature>
<dbReference type="EMBL" id="CADEPI010000012">
    <property type="protein sequence ID" value="CAB3363574.1"/>
    <property type="molecule type" value="Genomic_DNA"/>
</dbReference>
<organism evidence="3 4">
    <name type="scientific">Cloeon dipterum</name>
    <dbReference type="NCBI Taxonomy" id="197152"/>
    <lineage>
        <taxon>Eukaryota</taxon>
        <taxon>Metazoa</taxon>
        <taxon>Ecdysozoa</taxon>
        <taxon>Arthropoda</taxon>
        <taxon>Hexapoda</taxon>
        <taxon>Insecta</taxon>
        <taxon>Pterygota</taxon>
        <taxon>Palaeoptera</taxon>
        <taxon>Ephemeroptera</taxon>
        <taxon>Pisciforma</taxon>
        <taxon>Baetidae</taxon>
        <taxon>Cloeon</taxon>
    </lineage>
</organism>
<feature type="coiled-coil region" evidence="1">
    <location>
        <begin position="216"/>
        <end position="247"/>
    </location>
</feature>
<proteinExistence type="predicted"/>
<feature type="coiled-coil region" evidence="1">
    <location>
        <begin position="72"/>
        <end position="106"/>
    </location>
</feature>
<evidence type="ECO:0000313" key="4">
    <source>
        <dbReference type="Proteomes" id="UP000494165"/>
    </source>
</evidence>
<feature type="coiled-coil region" evidence="1">
    <location>
        <begin position="379"/>
        <end position="420"/>
    </location>
</feature>
<dbReference type="AlphaFoldDB" id="A0A8S1C6U2"/>
<name>A0A8S1C6U2_9INSE</name>
<feature type="coiled-coil region" evidence="1">
    <location>
        <begin position="13"/>
        <end position="47"/>
    </location>
</feature>
<protein>
    <submittedName>
        <fullName evidence="3">Uncharacterized protein</fullName>
    </submittedName>
</protein>
<sequence>MWGHAHFFKCEENSALKEKISHLETAIERLQAQNVQLAESSVELQRICDEEKLKVIDDHSREYLRFHHDAVAKARQEERDKVQSEIQKLKCELELALEDADKSKQAYINLVTTKNAVATELESQRKILGKLQNQVGSNANTKHELGDAQLAAYEERVRREIESAKKEMLDEVMKEKEALKADAKIEAEKELEIKILEAIESARKDWLKDSNGSKIRDELEAEVERLKSQLEKQVEEAKLQKKQLEDRLWSHFHEELMRLDQFQAESKLRRASDQPSERLNENDTSLRKTHSLNNLETRAELEECVKKLSNELEETKTVHSQRLMELQELLFTKQKEMEEFKQRMLEYTRSLHEGREKQNEQYIGALKKEIECLNEELSKKAHSEDLKRLKHEKMRAVEEVAKLRRAVEKYKEKITQAKDYYERREDLITEQFKQKEREYFNLLLKLKNEVDSFEILAPISHTQEEHPVKL</sequence>
<feature type="coiled-coil region" evidence="1">
    <location>
        <begin position="158"/>
        <end position="189"/>
    </location>
</feature>
<evidence type="ECO:0000256" key="2">
    <source>
        <dbReference type="SAM" id="MobiDB-lite"/>
    </source>
</evidence>
<reference evidence="3 4" key="1">
    <citation type="submission" date="2020-04" db="EMBL/GenBank/DDBJ databases">
        <authorList>
            <person name="Alioto T."/>
            <person name="Alioto T."/>
            <person name="Gomez Garrido J."/>
        </authorList>
    </citation>
    <scope>NUCLEOTIDE SEQUENCE [LARGE SCALE GENOMIC DNA]</scope>
</reference>
<gene>
    <name evidence="3" type="ORF">CLODIP_2_CD02234</name>
</gene>